<proteinExistence type="predicted"/>
<keyword evidence="1" id="KW-0812">Transmembrane</keyword>
<name>A0A412YVI9_9FIRM</name>
<feature type="transmembrane region" description="Helical" evidence="1">
    <location>
        <begin position="25"/>
        <end position="42"/>
    </location>
</feature>
<keyword evidence="1" id="KW-1133">Transmembrane helix</keyword>
<dbReference type="EMBL" id="QRZM01000019">
    <property type="protein sequence ID" value="RGV70770.1"/>
    <property type="molecule type" value="Genomic_DNA"/>
</dbReference>
<sequence>EVCFSAHPNIQYRTFKYMYVFDHAVGSYCWFILLIHMLPLCFSSYSSGIPSICLHIYSISSVPYLWSQVKDSTWL</sequence>
<gene>
    <name evidence="2" type="ORF">DWW02_27060</name>
</gene>
<feature type="non-terminal residue" evidence="2">
    <location>
        <position position="1"/>
    </location>
</feature>
<dbReference type="AlphaFoldDB" id="A0A412YVI9"/>
<keyword evidence="1" id="KW-0472">Membrane</keyword>
<reference evidence="2 3" key="1">
    <citation type="submission" date="2018-08" db="EMBL/GenBank/DDBJ databases">
        <title>A genome reference for cultivated species of the human gut microbiota.</title>
        <authorList>
            <person name="Zou Y."/>
            <person name="Xue W."/>
            <person name="Luo G."/>
        </authorList>
    </citation>
    <scope>NUCLEOTIDE SEQUENCE [LARGE SCALE GENOMIC DNA]</scope>
    <source>
        <strain evidence="2 3">AF14-18</strain>
    </source>
</reference>
<evidence type="ECO:0000256" key="1">
    <source>
        <dbReference type="SAM" id="Phobius"/>
    </source>
</evidence>
<comment type="caution">
    <text evidence="2">The sequence shown here is derived from an EMBL/GenBank/DDBJ whole genome shotgun (WGS) entry which is preliminary data.</text>
</comment>
<evidence type="ECO:0000313" key="3">
    <source>
        <dbReference type="Proteomes" id="UP000284543"/>
    </source>
</evidence>
<organism evidence="2 3">
    <name type="scientific">Enterocloster bolteae</name>
    <dbReference type="NCBI Taxonomy" id="208479"/>
    <lineage>
        <taxon>Bacteria</taxon>
        <taxon>Bacillati</taxon>
        <taxon>Bacillota</taxon>
        <taxon>Clostridia</taxon>
        <taxon>Lachnospirales</taxon>
        <taxon>Lachnospiraceae</taxon>
        <taxon>Enterocloster</taxon>
    </lineage>
</organism>
<accession>A0A412YVI9</accession>
<evidence type="ECO:0000313" key="2">
    <source>
        <dbReference type="EMBL" id="RGV70770.1"/>
    </source>
</evidence>
<protein>
    <submittedName>
        <fullName evidence="2">Uncharacterized protein</fullName>
    </submittedName>
</protein>
<dbReference type="Proteomes" id="UP000284543">
    <property type="component" value="Unassembled WGS sequence"/>
</dbReference>